<evidence type="ECO:0000313" key="4">
    <source>
        <dbReference type="Proteomes" id="UP000053593"/>
    </source>
</evidence>
<keyword evidence="2" id="KW-0560">Oxidoreductase</keyword>
<evidence type="ECO:0000256" key="1">
    <source>
        <dbReference type="ARBA" id="ARBA00006484"/>
    </source>
</evidence>
<dbReference type="PANTHER" id="PTHR48107:SF7">
    <property type="entry name" value="RE15974P"/>
    <property type="match status" value="1"/>
</dbReference>
<dbReference type="PRINTS" id="PR00080">
    <property type="entry name" value="SDRFAMILY"/>
</dbReference>
<keyword evidence="4" id="KW-1185">Reference proteome</keyword>
<evidence type="ECO:0000313" key="3">
    <source>
        <dbReference type="EMBL" id="KIK51464.1"/>
    </source>
</evidence>
<dbReference type="Gene3D" id="3.40.50.720">
    <property type="entry name" value="NAD(P)-binding Rossmann-like Domain"/>
    <property type="match status" value="1"/>
</dbReference>
<dbReference type="PANTHER" id="PTHR48107">
    <property type="entry name" value="NADPH-DEPENDENT ALDEHYDE REDUCTASE-LIKE PROTEIN, CHLOROPLASTIC-RELATED"/>
    <property type="match status" value="1"/>
</dbReference>
<dbReference type="OrthoDB" id="5327538at2759"/>
<evidence type="ECO:0000256" key="2">
    <source>
        <dbReference type="ARBA" id="ARBA00023002"/>
    </source>
</evidence>
<dbReference type="Proteomes" id="UP000053593">
    <property type="component" value="Unassembled WGS sequence"/>
</dbReference>
<protein>
    <recommendedName>
        <fullName evidence="5">NAD(P)-binding protein</fullName>
    </recommendedName>
</protein>
<reference evidence="3 4" key="1">
    <citation type="submission" date="2014-04" db="EMBL/GenBank/DDBJ databases">
        <title>Evolutionary Origins and Diversification of the Mycorrhizal Mutualists.</title>
        <authorList>
            <consortium name="DOE Joint Genome Institute"/>
            <consortium name="Mycorrhizal Genomics Consortium"/>
            <person name="Kohler A."/>
            <person name="Kuo A."/>
            <person name="Nagy L.G."/>
            <person name="Floudas D."/>
            <person name="Copeland A."/>
            <person name="Barry K.W."/>
            <person name="Cichocki N."/>
            <person name="Veneault-Fourrey C."/>
            <person name="LaButti K."/>
            <person name="Lindquist E.A."/>
            <person name="Lipzen A."/>
            <person name="Lundell T."/>
            <person name="Morin E."/>
            <person name="Murat C."/>
            <person name="Riley R."/>
            <person name="Ohm R."/>
            <person name="Sun H."/>
            <person name="Tunlid A."/>
            <person name="Henrissat B."/>
            <person name="Grigoriev I.V."/>
            <person name="Hibbett D.S."/>
            <person name="Martin F."/>
        </authorList>
    </citation>
    <scope>NUCLEOTIDE SEQUENCE [LARGE SCALE GENOMIC DNA]</scope>
    <source>
        <strain evidence="3 4">FD-317 M1</strain>
    </source>
</reference>
<dbReference type="InterPro" id="IPR002347">
    <property type="entry name" value="SDR_fam"/>
</dbReference>
<dbReference type="PRINTS" id="PR00081">
    <property type="entry name" value="GDHRDH"/>
</dbReference>
<dbReference type="AlphaFoldDB" id="A0A0D0BPF5"/>
<dbReference type="SUPFAM" id="SSF51735">
    <property type="entry name" value="NAD(P)-binding Rossmann-fold domains"/>
    <property type="match status" value="1"/>
</dbReference>
<dbReference type="HOGENOM" id="CLU_010194_1_3_1"/>
<evidence type="ECO:0008006" key="5">
    <source>
        <dbReference type="Google" id="ProtNLM"/>
    </source>
</evidence>
<proteinExistence type="inferred from homology"/>
<dbReference type="FunFam" id="3.40.50.720:FF:000084">
    <property type="entry name" value="Short-chain dehydrogenase reductase"/>
    <property type="match status" value="1"/>
</dbReference>
<accession>A0A0D0BPF5</accession>
<dbReference type="InterPro" id="IPR036291">
    <property type="entry name" value="NAD(P)-bd_dom_sf"/>
</dbReference>
<gene>
    <name evidence="3" type="ORF">GYMLUDRAFT_234072</name>
</gene>
<organism evidence="3 4">
    <name type="scientific">Collybiopsis luxurians FD-317 M1</name>
    <dbReference type="NCBI Taxonomy" id="944289"/>
    <lineage>
        <taxon>Eukaryota</taxon>
        <taxon>Fungi</taxon>
        <taxon>Dikarya</taxon>
        <taxon>Basidiomycota</taxon>
        <taxon>Agaricomycotina</taxon>
        <taxon>Agaricomycetes</taxon>
        <taxon>Agaricomycetidae</taxon>
        <taxon>Agaricales</taxon>
        <taxon>Marasmiineae</taxon>
        <taxon>Omphalotaceae</taxon>
        <taxon>Collybiopsis</taxon>
        <taxon>Collybiopsis luxurians</taxon>
    </lineage>
</organism>
<comment type="similarity">
    <text evidence="1">Belongs to the short-chain dehydrogenases/reductases (SDR) family.</text>
</comment>
<dbReference type="EMBL" id="KN834863">
    <property type="protein sequence ID" value="KIK51464.1"/>
    <property type="molecule type" value="Genomic_DNA"/>
</dbReference>
<dbReference type="GO" id="GO:0016614">
    <property type="term" value="F:oxidoreductase activity, acting on CH-OH group of donors"/>
    <property type="evidence" value="ECO:0007669"/>
    <property type="project" value="UniProtKB-ARBA"/>
</dbReference>
<sequence length="249" mass="25566">MSLTGKAAIITGSSRSIGAEIAIQLANEGALVVVNYAGNAEAAEAVVQTINSKGVGKAIAFKADVGTISGSQALLDAALREFGRLDILVLNAGIMGSKTIADVDEAFFDAHFTLNVKGPLFLVKAAVPFMTEGGRIIFLSTSLTVASTVLPNAVVYVASKGAIEQAARSLAKDLGSRGITVNVVSPGPTDTPLFRAGKNEQVINFIAGLNPSKRIGRSEDIAPVVAFLASPAAGWVNGQNIRVNGGFTV</sequence>
<dbReference type="Pfam" id="PF13561">
    <property type="entry name" value="adh_short_C2"/>
    <property type="match status" value="1"/>
</dbReference>
<name>A0A0D0BPF5_9AGAR</name>